<feature type="region of interest" description="Disordered" evidence="4">
    <location>
        <begin position="603"/>
        <end position="643"/>
    </location>
</feature>
<dbReference type="PRINTS" id="PR00014">
    <property type="entry name" value="FNTYPEIII"/>
</dbReference>
<dbReference type="CDD" id="cd00096">
    <property type="entry name" value="Ig"/>
    <property type="match status" value="1"/>
</dbReference>
<organism evidence="8 9">
    <name type="scientific">Fragariocoptes setiger</name>
    <dbReference type="NCBI Taxonomy" id="1670756"/>
    <lineage>
        <taxon>Eukaryota</taxon>
        <taxon>Metazoa</taxon>
        <taxon>Ecdysozoa</taxon>
        <taxon>Arthropoda</taxon>
        <taxon>Chelicerata</taxon>
        <taxon>Arachnida</taxon>
        <taxon>Acari</taxon>
        <taxon>Acariformes</taxon>
        <taxon>Trombidiformes</taxon>
        <taxon>Prostigmata</taxon>
        <taxon>Eupodina</taxon>
        <taxon>Eriophyoidea</taxon>
        <taxon>Phytoptidae</taxon>
        <taxon>Fragariocoptes</taxon>
    </lineage>
</organism>
<feature type="compositionally biased region" description="Low complexity" evidence="4">
    <location>
        <begin position="1149"/>
        <end position="1169"/>
    </location>
</feature>
<feature type="domain" description="Fibronectin type-III" evidence="7">
    <location>
        <begin position="3204"/>
        <end position="3306"/>
    </location>
</feature>
<feature type="region of interest" description="Disordered" evidence="4">
    <location>
        <begin position="5230"/>
        <end position="5250"/>
    </location>
</feature>
<dbReference type="InterPro" id="IPR003599">
    <property type="entry name" value="Ig_sub"/>
</dbReference>
<dbReference type="PANTHER" id="PTHR13817:SF151">
    <property type="entry name" value="TITIN"/>
    <property type="match status" value="1"/>
</dbReference>
<dbReference type="InterPro" id="IPR013783">
    <property type="entry name" value="Ig-like_fold"/>
</dbReference>
<feature type="domain" description="Fibronectin type-III" evidence="7">
    <location>
        <begin position="4437"/>
        <end position="4532"/>
    </location>
</feature>
<feature type="domain" description="Fibronectin type-III" evidence="7">
    <location>
        <begin position="4874"/>
        <end position="4970"/>
    </location>
</feature>
<comment type="caution">
    <text evidence="8">The sequence shown here is derived from an EMBL/GenBank/DDBJ whole genome shotgun (WGS) entry which is preliminary data.</text>
</comment>
<feature type="domain" description="Ig-like" evidence="6">
    <location>
        <begin position="5907"/>
        <end position="5996"/>
    </location>
</feature>
<dbReference type="SUPFAM" id="SSF56112">
    <property type="entry name" value="Protein kinase-like (PK-like)"/>
    <property type="match status" value="1"/>
</dbReference>
<feature type="region of interest" description="Disordered" evidence="4">
    <location>
        <begin position="4416"/>
        <end position="4439"/>
    </location>
</feature>
<feature type="region of interest" description="Disordered" evidence="4">
    <location>
        <begin position="3292"/>
        <end position="3318"/>
    </location>
</feature>
<feature type="domain" description="Ig-like" evidence="6">
    <location>
        <begin position="4539"/>
        <end position="4643"/>
    </location>
</feature>
<feature type="region of interest" description="Disordered" evidence="4">
    <location>
        <begin position="3824"/>
        <end position="3843"/>
    </location>
</feature>
<feature type="compositionally biased region" description="Basic and acidic residues" evidence="4">
    <location>
        <begin position="934"/>
        <end position="947"/>
    </location>
</feature>
<dbReference type="PANTHER" id="PTHR13817">
    <property type="entry name" value="TITIN"/>
    <property type="match status" value="1"/>
</dbReference>
<feature type="compositionally biased region" description="Low complexity" evidence="4">
    <location>
        <begin position="3487"/>
        <end position="3505"/>
    </location>
</feature>
<feature type="domain" description="Ig-like" evidence="6">
    <location>
        <begin position="198"/>
        <end position="308"/>
    </location>
</feature>
<feature type="domain" description="Ig-like" evidence="6">
    <location>
        <begin position="3780"/>
        <end position="3877"/>
    </location>
</feature>
<feature type="compositionally biased region" description="Polar residues" evidence="4">
    <location>
        <begin position="840"/>
        <end position="849"/>
    </location>
</feature>
<dbReference type="PROSITE" id="PS50835">
    <property type="entry name" value="IG_LIKE"/>
    <property type="match status" value="19"/>
</dbReference>
<feature type="domain" description="Fibronectin type-III" evidence="7">
    <location>
        <begin position="2779"/>
        <end position="2872"/>
    </location>
</feature>
<feature type="domain" description="Ig-like" evidence="6">
    <location>
        <begin position="784"/>
        <end position="890"/>
    </location>
</feature>
<feature type="region of interest" description="Disordered" evidence="4">
    <location>
        <begin position="3981"/>
        <end position="4065"/>
    </location>
</feature>
<evidence type="ECO:0000313" key="9">
    <source>
        <dbReference type="Proteomes" id="UP000825002"/>
    </source>
</evidence>
<feature type="domain" description="Ig-like" evidence="6">
    <location>
        <begin position="2664"/>
        <end position="2771"/>
    </location>
</feature>
<dbReference type="Pfam" id="PF07679">
    <property type="entry name" value="I-set"/>
    <property type="match status" value="14"/>
</dbReference>
<feature type="domain" description="Fibronectin type-III" evidence="7">
    <location>
        <begin position="5237"/>
        <end position="5335"/>
    </location>
</feature>
<feature type="domain" description="Fibronectin type-III" evidence="7">
    <location>
        <begin position="3085"/>
        <end position="3198"/>
    </location>
</feature>
<feature type="compositionally biased region" description="Basic residues" evidence="4">
    <location>
        <begin position="6357"/>
        <end position="6370"/>
    </location>
</feature>
<feature type="region of interest" description="Disordered" evidence="4">
    <location>
        <begin position="6051"/>
        <end position="6115"/>
    </location>
</feature>
<protein>
    <submittedName>
        <fullName evidence="8">Twitchin</fullName>
    </submittedName>
</protein>
<gene>
    <name evidence="8" type="primary">unc-22</name>
    <name evidence="8" type="ORF">GZH46_01899</name>
</gene>
<feature type="compositionally biased region" description="Low complexity" evidence="4">
    <location>
        <begin position="6161"/>
        <end position="6174"/>
    </location>
</feature>
<feature type="compositionally biased region" description="Low complexity" evidence="4">
    <location>
        <begin position="1178"/>
        <end position="1188"/>
    </location>
</feature>
<feature type="compositionally biased region" description="Basic and acidic residues" evidence="4">
    <location>
        <begin position="1260"/>
        <end position="1273"/>
    </location>
</feature>
<evidence type="ECO:0000313" key="8">
    <source>
        <dbReference type="EMBL" id="KAG9509578.1"/>
    </source>
</evidence>
<feature type="domain" description="Fibronectin type-III" evidence="7">
    <location>
        <begin position="4754"/>
        <end position="4868"/>
    </location>
</feature>
<dbReference type="EMBL" id="JAIFTH010000412">
    <property type="protein sequence ID" value="KAG9509578.1"/>
    <property type="molecule type" value="Genomic_DNA"/>
</dbReference>
<dbReference type="InterPro" id="IPR007110">
    <property type="entry name" value="Ig-like_dom"/>
</dbReference>
<feature type="domain" description="Fibronectin type-III" evidence="7">
    <location>
        <begin position="4213"/>
        <end position="4319"/>
    </location>
</feature>
<dbReference type="InterPro" id="IPR003598">
    <property type="entry name" value="Ig_sub2"/>
</dbReference>
<reference evidence="8 9" key="1">
    <citation type="submission" date="2020-10" db="EMBL/GenBank/DDBJ databases">
        <authorList>
            <person name="Klimov P.B."/>
            <person name="Dyachkov S.M."/>
            <person name="Chetverikov P.E."/>
        </authorList>
    </citation>
    <scope>NUCLEOTIDE SEQUENCE [LARGE SCALE GENOMIC DNA]</scope>
    <source>
        <strain evidence="8">BMOC 18-1129-001#AD2665</strain>
        <tissue evidence="8">Entire mites</tissue>
    </source>
</reference>
<feature type="region of interest" description="Disordered" evidence="4">
    <location>
        <begin position="715"/>
        <end position="734"/>
    </location>
</feature>
<feature type="compositionally biased region" description="Acidic residues" evidence="4">
    <location>
        <begin position="4041"/>
        <end position="4052"/>
    </location>
</feature>
<feature type="compositionally biased region" description="Low complexity" evidence="4">
    <location>
        <begin position="6051"/>
        <end position="6062"/>
    </location>
</feature>
<feature type="compositionally biased region" description="Low complexity" evidence="4">
    <location>
        <begin position="949"/>
        <end position="958"/>
    </location>
</feature>
<dbReference type="Gene3D" id="3.30.200.20">
    <property type="entry name" value="Phosphorylase Kinase, domain 1"/>
    <property type="match status" value="1"/>
</dbReference>
<dbReference type="InterPro" id="IPR036116">
    <property type="entry name" value="FN3_sf"/>
</dbReference>
<feature type="domain" description="Ig-like" evidence="6">
    <location>
        <begin position="5764"/>
        <end position="5861"/>
    </location>
</feature>
<feature type="domain" description="Ig-like" evidence="6">
    <location>
        <begin position="4106"/>
        <end position="4205"/>
    </location>
</feature>
<feature type="region of interest" description="Disordered" evidence="4">
    <location>
        <begin position="6336"/>
        <end position="6383"/>
    </location>
</feature>
<feature type="domain" description="Ig-like" evidence="6">
    <location>
        <begin position="6218"/>
        <end position="6310"/>
    </location>
</feature>
<keyword evidence="3" id="KW-0393">Immunoglobulin domain</keyword>
<dbReference type="Pfam" id="PF00069">
    <property type="entry name" value="Pkinase"/>
    <property type="match status" value="1"/>
</dbReference>
<evidence type="ECO:0000259" key="7">
    <source>
        <dbReference type="PROSITE" id="PS50853"/>
    </source>
</evidence>
<feature type="region of interest" description="Disordered" evidence="4">
    <location>
        <begin position="3487"/>
        <end position="3507"/>
    </location>
</feature>
<dbReference type="SUPFAM" id="SSF48726">
    <property type="entry name" value="Immunoglobulin"/>
    <property type="match status" value="20"/>
</dbReference>
<evidence type="ECO:0000259" key="6">
    <source>
        <dbReference type="PROSITE" id="PS50835"/>
    </source>
</evidence>
<feature type="domain" description="Fibronectin type-III" evidence="7">
    <location>
        <begin position="3312"/>
        <end position="3432"/>
    </location>
</feature>
<feature type="compositionally biased region" description="Polar residues" evidence="4">
    <location>
        <begin position="1007"/>
        <end position="1029"/>
    </location>
</feature>
<keyword evidence="9" id="KW-1185">Reference proteome</keyword>
<feature type="domain" description="Ig-like" evidence="6">
    <location>
        <begin position="79"/>
        <end position="173"/>
    </location>
</feature>
<keyword evidence="2" id="KW-0677">Repeat</keyword>
<feature type="compositionally biased region" description="Low complexity" evidence="4">
    <location>
        <begin position="47"/>
        <end position="67"/>
    </location>
</feature>
<feature type="compositionally biased region" description="Polar residues" evidence="4">
    <location>
        <begin position="6102"/>
        <end position="6115"/>
    </location>
</feature>
<feature type="region of interest" description="Disordered" evidence="4">
    <location>
        <begin position="444"/>
        <end position="485"/>
    </location>
</feature>
<feature type="domain" description="Fibronectin type-III" evidence="7">
    <location>
        <begin position="4325"/>
        <end position="4431"/>
    </location>
</feature>
<feature type="region of interest" description="Disordered" evidence="4">
    <location>
        <begin position="827"/>
        <end position="849"/>
    </location>
</feature>
<dbReference type="SUPFAM" id="SSF49265">
    <property type="entry name" value="Fibronectin type III"/>
    <property type="match status" value="11"/>
</dbReference>
<feature type="region of interest" description="Disordered" evidence="4">
    <location>
        <begin position="6157"/>
        <end position="6226"/>
    </location>
</feature>
<feature type="region of interest" description="Disordered" evidence="4">
    <location>
        <begin position="1"/>
        <end position="70"/>
    </location>
</feature>
<feature type="domain" description="Ig-like" evidence="6">
    <location>
        <begin position="1473"/>
        <end position="1557"/>
    </location>
</feature>
<feature type="domain" description="Ig-like" evidence="6">
    <location>
        <begin position="645"/>
        <end position="775"/>
    </location>
</feature>
<feature type="domain" description="Fibronectin type-III" evidence="7">
    <location>
        <begin position="3885"/>
        <end position="3979"/>
    </location>
</feature>
<feature type="region of interest" description="Disordered" evidence="4">
    <location>
        <begin position="879"/>
        <end position="1273"/>
    </location>
</feature>
<dbReference type="PROSITE" id="PS50011">
    <property type="entry name" value="PROTEIN_KINASE_DOM"/>
    <property type="match status" value="1"/>
</dbReference>
<feature type="domain" description="Ig-like" evidence="6">
    <location>
        <begin position="1832"/>
        <end position="1921"/>
    </location>
</feature>
<name>A0ABQ7S898_9ACAR</name>
<feature type="compositionally biased region" description="Basic residues" evidence="4">
    <location>
        <begin position="4020"/>
        <end position="4029"/>
    </location>
</feature>
<dbReference type="Gene3D" id="1.10.510.10">
    <property type="entry name" value="Transferase(Phosphotransferase) domain 1"/>
    <property type="match status" value="1"/>
</dbReference>
<feature type="compositionally biased region" description="Acidic residues" evidence="4">
    <location>
        <begin position="446"/>
        <end position="455"/>
    </location>
</feature>
<feature type="domain" description="Ig-like" evidence="6">
    <location>
        <begin position="4976"/>
        <end position="5081"/>
    </location>
</feature>
<dbReference type="Proteomes" id="UP000825002">
    <property type="component" value="Unassembled WGS sequence"/>
</dbReference>
<feature type="region of interest" description="Disordered" evidence="4">
    <location>
        <begin position="2237"/>
        <end position="2256"/>
    </location>
</feature>
<feature type="compositionally biased region" description="Low complexity" evidence="4">
    <location>
        <begin position="1197"/>
        <end position="1222"/>
    </location>
</feature>
<feature type="compositionally biased region" description="Polar residues" evidence="4">
    <location>
        <begin position="470"/>
        <end position="480"/>
    </location>
</feature>
<dbReference type="InterPro" id="IPR013098">
    <property type="entry name" value="Ig_I-set"/>
</dbReference>
<comment type="similarity">
    <text evidence="1">Belongs to the protein kinase superfamily. CAMK Ser/Thr protein kinase family.</text>
</comment>
<dbReference type="Pfam" id="PF00041">
    <property type="entry name" value="fn3"/>
    <property type="match status" value="18"/>
</dbReference>
<feature type="domain" description="Ig-like" evidence="6">
    <location>
        <begin position="1722"/>
        <end position="1827"/>
    </location>
</feature>
<feature type="compositionally biased region" description="Low complexity" evidence="4">
    <location>
        <begin position="1241"/>
        <end position="1251"/>
    </location>
</feature>
<dbReference type="Gene3D" id="2.60.40.10">
    <property type="entry name" value="Immunoglobulins"/>
    <property type="match status" value="39"/>
</dbReference>
<evidence type="ECO:0000256" key="4">
    <source>
        <dbReference type="SAM" id="MobiDB-lite"/>
    </source>
</evidence>
<feature type="compositionally biased region" description="Polar residues" evidence="4">
    <location>
        <begin position="2241"/>
        <end position="2256"/>
    </location>
</feature>
<evidence type="ECO:0000256" key="1">
    <source>
        <dbReference type="ARBA" id="ARBA00006692"/>
    </source>
</evidence>
<feature type="domain" description="Protein kinase" evidence="5">
    <location>
        <begin position="5405"/>
        <end position="5669"/>
    </location>
</feature>
<feature type="compositionally biased region" description="Low complexity" evidence="4">
    <location>
        <begin position="6336"/>
        <end position="6356"/>
    </location>
</feature>
<sequence length="6383" mass="688893">MSWLASRGASGDGGRTGASADNRDRDRDKDSNKLMSSASNLLSPRHAPINPTTTAPNATRLPPTTTTKMSSSEIEGLAPTFQKKPSISQHDNGQRLVFECRVCAHPEPDVKWYHNGQQLAAAARHKLSVTPDNTLGANTFVAQLQVTKVNMSDAGKYKVLACNELGESSASISLNFDQSSRKQSANGDSASATNQQRPIFIEKPVIEQPNDQVVRFVCRLLARPEPTIEWLHSGEPVVSGTAYKVVPLKLLQSSVAAPATADPTVASQLTDKWEAALELYNVTGTMGGEYRCVARNTNGQAHASIALNVDAASSATGGKTRASSGRAPKFARKPTIRQSSGGRLVLECWLEARPEPTIAWFHGTRPVHDDVRHRITRQGPLTEREAAARRQEPTVGCDASERYIYVLSLELSSASLEDAGSYRCNAVNSLGESNANISLNFQGDEQTQEEEEEGDDTNKENTQLKRKQQQKGQSETTSLNKQEEKGLRLLARPRIGIPTSVGVADLEAHVWSRTAPVTAVWTSATTGAMISDDTRHFRATVTKVNTSSARTLTTTTTPSSGHEYKLNLLVMQQVDAKQQQYVCHVSNPSGDKLQCNFTLSTESSQDNMDVDDDQETKTASDESLETPVSKKKRTSVTSSAPAQEPVFLSKPEIETTATGGLKIRCRVKNAVRVEWSRTTTGVSSKVLVEYETSRTRTMSARSNYDAPVRCRASAAPLVSGGGGGNQLGTRTDSSGATSEHELLFEMERVLGAEDAGTYRCRVTGASGTSASAAVSLNVGELMQPTFVVRPRVVRKTQRQILVECVVATSARAPQITWEKSNVALSATDSRHSMSVERVPGSTSTSLSTGADNKTQYAVRLAIDTSTGAGSYEGTYRVRARDASTQAESVSEPLVLRRLSQDSSGGNEGEEAEEQQRRISKKKHLKVDGDDDDDDYKRGEGHDTKDTTMKGANNDNDNGNGEGEGEEKKPAAKKKKIISVKRKKSSLAVGDDPSSTTTEGARDDNDSETTSQASTRRDSTLSTQSTASTRTKPRLSVTSTDGAAGTEVGAAAVDEDGAPVRISSRTGKPLKKRVSTKRSSQAQQSSSSGGTEQLAATTTTTDKEQSKEQQSQSQPPSVPSFSIEAPIEQRASEATGSSDKKLQSSTSATRQQQQQQDQQQQQQQQRQKLAQQEREQQEKQQQQRQQVQRGSYEGLRDQSGSPDSAQGGQQQQQPRKRSSVSPQITVGGNLTPEAILRERRSSLLSPTLDGGPLLPPGAPGTDRRPSIIVPDDNKLRPGEVAIDRRRRSSILAGDMRRPSSTSAAAAAAAAAEMNDALANKESTPLRPLPPGVSAQKPTIVDFQDSVSGTEGHTSYLTFGIEGVPVPTLRFFKGDTEIYEGGRYHIVTDGDTNTVHFCIRKSKAMDEARYKIVATNEHGQDQAYIQLFVSDESGMDFRAMLKHRQYAKWKRDQDDPAWGSLKGVEEERAAQIKEPKRADAFLKPLQNQRVKQGKDRVVKFECVFSKSGVKAKWFKNNKELAYTSSIGLGKRVHMSSHGDVHVLEIQAPHVDDAGKYTCQCLDTKCSAMLEVDEPAPVYKFTKLLPKASGQYLHRELVLECTCNSYKAQVEWSFIKSPIPGTPLPTNASRGANAIKPVRISPIETGDDGVVVLQRVDIGKYSFELDKFGKKILRVRDCQLDDTGDYICRIINNEVDEDNVDKSVTTQKAKKLDEITQCSVQISEKKFQIMKPLYSQRAIEDDKVVLECEVDEYDAPVRWYKREMGSTGEWQLIEDGPPSDKQADGSKKAKHKALEIQADGKKRRIVLRKCKCSDEAQYKCATNADETTCELFVEPANKWRTRLKDVTVVEEEPLVLECELMDRKPGQSMVWTRNGRDVGVYGGPNGTQTADERVTLRAMSTADIGTGSQMTIERAQLSDAGQWSVSCGARLKCSCQVQVLPAEQVPSIVGPAQQVIQAEVGKVCLVEIPYKVGGTRSSPVHAQVLRNGKPVDTSICDVIVKDDKIQLRWRNPQRADCDTYELVIGNAKGSSTGARLTLNVTGVPDAPQGPLTISDVFKDRCKLAWRAPADDGGSPVSHYIVERQESTPIGSTASSGTATGSSGRWQECAQVSAIDKATGTNLGVPGASIRDVRIEKLTPGKEYRFRVRAVNKKGPSEPLLGAQPIIAKDPYVAPGRPENLTVVNWDKDFAELEWLKPSNDGGAPIVEYLIECKDKYASDWVTVAHVPSDDVQTAEQQLDKLRKQSQQLQDDTANKDQTTSHQVLAAVKEQNKLNKQTADSNKVSAKVVDAQRLKEGANLQFRVRAVNRAGAGEPSQATKPVFLKARFVKPYIVGAPMANLVVKRGRPIKYEIEFKGEPAPAAVWHINGTELTTSSSARAGSMLDGRCTIETDNDANEDKIKSRKTIITIASSVRSDSGRYKLLLRNSVGQCVAEADVVVLACPTPPEGPLVVEEIRSDQMTIKWRKPRDSGGAPIEGYVIEKLNTDNNRWVPAGECGPNDESFTVHNLMKGKKYKFRVRAKNKEGESEQALETNEPILARDPYEEPGAPGTPVLVDWSSQHAKLEWTKPASDGGAPITGYIIEARIVSPSAIAAVAAGGGAGTWTPMAQVTTTGAPTGATDKVTGEVHGLLAGQKYLFRVKAVNAAGEGAPSEPSATLVAKERNLMPLINRNAMKAVRVKAGEPIKFNVDVQGEPAPQCLWSLDGQPLEGATSTPTATASKAAKLPKGTGTEIDNSKEYETHLSIKSATRANAGVYKLKATNASGTDEAEVEVVVLDKPAAPEGPLQVDNVRADSCTLSWKPPSDDGGSQLTNYVVEKREVGQGDWSKVSGCVMSPTCKVKHLTPGKRYEFRVVAENVYGTSAPLQTDHAVVAKSPYDTPGAPGKPDVLETSDNSITIGWRQPHNDGGAPIQGYVVEMKRAGDDEWVHVSGADLVTGNKFKVSKGLRKGDAVELRVRAVNEAGEGEPSQTSGVVRAAPPGRPLTLDDSLGGLRDVHVRVGDPFHLELSFNGYPPPTAIWSLNGVPLDKQLAQSSGSAPEASVTETTAQLKQRIARRADAGTYMVVLDNGVGAPLTSTCQVHVLGVPSAPQGPLAASNVTTDSCTLTWKPPADDGGAPISNYIVERLDVTPGVAGDTGAGAAVGGSAEAAWVKCSAFVRGTTYDLVGLQPDHKYKFRVWAENEIGVSPEPLLTERPVVAKWPFDVPGAPDAPQVVKSDEPGQCTLAWREPASDGGAKVTGYQLECRDKSAGNKDWQVYNSTVPISPKSIDDYLVENLQPGHDYEFRVRALNKAGASAPSRASSDVHARAPLSPPNKPRDLQLTDYDADHVDLEWREPLPASSSGADEDGKILSYIVEGRVLQPPLAGDGGAAGNDTDSHATGGWSQVAKVPASDGCKAHVTQVTENAVMEFRVRAVNRAGVGEPCAATRPLVVRARNVKPHLRGDGLANLVVKRGRPIKFEVEFSGEPEPEVVWMINGEVAHMAAPGRVQVQVSSTTSQDSASAASELGAGAGGAGLASTKAAISAHPIRKTTLIVSDSVRTDSGTYKLVLRNASGECAPECQVVVLDKPGRPEGPLHVEDIRSDQCTLKWRKPRDSGGAPIDGYVIEKLNLDTGRWQPAGECGPDDEQFTVGGLLKGKRYKFRVRAKNKEGEGEPLETNESHLIKDPFTTPSAPGQAQVVDFDGDLCELAWTEPVRDGGSPITGYVVEARPATSPASEWLPADLVTPAPTGATGTKPECKTTVCNLIKGQKYEFRVKAVNAAGEGEPGEASTVHLARERHLAPKLNKSKLKPIRVKVGDAIRVECDAIGEPTPVIEFQHNAAPAVPGITQPSDAATGEPDGQQSQTSVFEIKSAKRGDTGKIKVRATNANGVDEAEVEVIVLDRPGVPQGPLQVDDVRAESCTLSWKPPNDDGGSQLTNYVVEKREVGQGEWSKVSGCVMSPTCKVKHLSPGKRYEFRVMAENLYGVSEPLQTDHAVLAKSPYNVPGAPGAPEPIETTDNSITIGWQKPRDDGGAPITSYLVQKRRKRKAKRATPAAGAGNDDSKDDDGGDDWTDVGEARGPDATSLKVGKLASGDEYEFRVAAINEAGQGAFSGASGAIKAQPAPSAPKIDASFQLKDVVVREGQPFELCVPFAGGHPQVNAEWTLNGQPISGDNAADRRVQTNIDLDAGGVCVLRNSSAVRGTDTGHYVLRLSNALGSDSCSCRVQVVAPPASPQEPLQVSDCTPESCSLAWRAPRDDGGAPVTNYVVERLDVTGGVPPSSSLDDARWTKCSAFVKGTQYEVLGLEPQHAYLFRVRAENQYGTSAPLETPRDAPVVAKFPFDVPSAPGAPRIDDYDATSVRLSWTPPSSDGGAKLQGYRLEVRDLSASDMTGAEGGWLPVAGTDAFNLVKDTEFKCTNLMAGHEYEFRVRAKNAAGLSAPSRSSGPHLSRSRYAPPSAPQNLRVTKVGKTYVDLKWDKPVADGGTKLTGYAIERKEASSSYWIKVNDFGCLEREYTCYNLTEWAEYEFRVCAINDAGRSEWCTTTHPVKVQEFGDGARAPEIVRKLVDKSVNLGADKLEIKCEALGKPLAQVRWLKNGRDLVSPDGTVVGGHAHNKYRTYCDEERGIFGLTILGPMEHGDDADYTCELRNPLGSDRTTCHVHVGAAPVITRTPTNATVGVGQNGKFKVHFSAGQFPVSVKLERQAGEHSTWTTLSEDGGSGTGAKYTVFDDYVTLYIGQARVDTDDAQYRVTVSNKSGSDTCTFPVRVTHVPGACGGPLQVSDMDAHSLLMSWRAPLEDGGAKVIHYVVERRELPSTDGAVGDEQSAGIKTAGVADSDWVIVSANCRDTSCKVSALTTGARYELRVRACNENGLSAPLVSDAPVLVRAPFDVPEAPGAPRVTRVGANCATLEWNKPTNDGGARITSYSLEKRELGTDAWQRVTPIVSGTTTSATVTNLIDERRYEFRVRACNAAGASDPSAASAGVLIRDPDAPGAPVFVRPLQRTVAQDGRTVELVVECSGQPTPHVVWYRGARELRDTSLKYDIVQSPGESATSSSPSSATAGTYVHKLIIKKCSVDDEDEYSVRATNKAGARTTRAELVVHTAPRIHLPARYQAPADLSSATQTVSGDEKKMGVAQFERSQAGVLRVQVHGKPRARVTWWRTNAETGVDEQIESGAHFDISSSADGTHAHTASLTIRDASRLDAGTYKVRAANDYGTDECCITVGVSDVPEAPRALCAVHEARPTAATSGAAAEQQQQLDGQSNEQDDDEVGCVHLSWQAPAWDGGSQVTNYVVEKRELGMSTWMRVGASRVPTMRVTSGVHANSEYEWRVSAENIYGRSEPSSVARCAIGGGAAGRTAATARKKRQQTWPLDADGQRQRCLPQVQEEASRLSDADYDRIVTADQVPAAHTVELQRGPIDDKYEILEELGRGDYGVTHRVRERATGHIYMAKFVTGASSPEAKALLRQELDTINALQAPGHRNLLKLHDAFEHPDEFVFVHEFCAGPEVLNTITGSGYSIPESLVRHYMRQVCDAVRHMHERNVVHLDLRPEALILNRKQGGGSEGEASRADVKLADFSLACRLDPHQMCKISARAEDFAAPEVMAREPVGFYTDMWAVGALAHVLLSGKSPFSGSAALVAPDIEYEPGRTLPEHVSQEARDFLEHLLVKQKEKRMTAHECLAHPWLADDDHSTQTGAGADLSAQAAAMRARATGDPRAWDRARPAGAGHLSNYSSLRKLVGAHSTSASPVPSAAEFAGGPLSSTRGGKMHEVLLDRREAAPRFVIKPPTATFAYEGQAARLMCAVASSTPCQVSWWRDHKELRQSVKYMKRRDYSAAWHQRTEPYAFCINRCKLTDRGEYIIRAENQYGFREEPVFVNVHPHPITATTPTLGGPHVDQTHDSAGAKRKLPVYKPINDEEPDCAPVFNFALRPRIIQTGHSVKLLCCLRAKPAPQITWTKDGQELNKRDYTMQHADGVCTLEIACCAPRHSGQYTCRAVNALGEASTTAQVRVDERPTVAPSVMIDRRRGGTPPPIFYKSLANYAALDSHSPSPSAAAAATTTSNLLSTTNTATSSSSSSYDRELRPPSTTPIKHTSFQASTSSSYTTRASRHARASPVRTMSNYGRSHSSMASRGLARYDYTTAVGQVSGMSTARPPATSSLYKRYDPETGANIYVRSPSPASAASASASATSRVTNKQRLGDNYTDTDRNESSAYSERTTKRQEQEQEPDEQSPSFLCPLPASRDAGEGMRLLLSASLSSTDVPVDITWTKDGRPLTTGGPVELKFVAGVASLTVSPLQYPQHEGLYECRASTATSHSATTQCRVTIARDTPESRLQPALVELPTVPATAITTTAPDDVTTTPDKQPSPVKKTISKKKKVSVKRPTTKATPSDTATIDG</sequence>
<feature type="compositionally biased region" description="Basic and acidic residues" evidence="4">
    <location>
        <begin position="21"/>
        <end position="32"/>
    </location>
</feature>
<feature type="compositionally biased region" description="Low complexity" evidence="4">
    <location>
        <begin position="1078"/>
        <end position="1087"/>
    </location>
</feature>
<dbReference type="InterPro" id="IPR036179">
    <property type="entry name" value="Ig-like_dom_sf"/>
</dbReference>
<feature type="domain" description="Fibronectin type-III" evidence="7">
    <location>
        <begin position="3569"/>
        <end position="3664"/>
    </location>
</feature>
<accession>A0ABQ7S898</accession>
<dbReference type="InterPro" id="IPR003961">
    <property type="entry name" value="FN3_dom"/>
</dbReference>
<feature type="domain" description="Fibronectin type-III" evidence="7">
    <location>
        <begin position="3985"/>
        <end position="4102"/>
    </location>
</feature>
<feature type="compositionally biased region" description="Low complexity" evidence="4">
    <location>
        <begin position="5230"/>
        <end position="5240"/>
    </location>
</feature>
<feature type="domain" description="Ig-like" evidence="6">
    <location>
        <begin position="1572"/>
        <end position="1702"/>
    </location>
</feature>
<feature type="compositionally biased region" description="Low complexity" evidence="4">
    <location>
        <begin position="1039"/>
        <end position="1051"/>
    </location>
</feature>
<dbReference type="PROSITE" id="PS50853">
    <property type="entry name" value="FN3"/>
    <property type="match status" value="19"/>
</dbReference>
<dbReference type="SMART" id="SM00060">
    <property type="entry name" value="FN3"/>
    <property type="match status" value="19"/>
</dbReference>
<dbReference type="InterPro" id="IPR011009">
    <property type="entry name" value="Kinase-like_dom_sf"/>
</dbReference>
<feature type="compositionally biased region" description="Polar residues" evidence="4">
    <location>
        <begin position="6373"/>
        <end position="6383"/>
    </location>
</feature>
<feature type="domain" description="Fibronectin type-III" evidence="7">
    <location>
        <begin position="2044"/>
        <end position="2167"/>
    </location>
</feature>
<feature type="domain" description="Fibronectin type-III" evidence="7">
    <location>
        <begin position="2879"/>
        <end position="2976"/>
    </location>
</feature>
<feature type="domain" description="Ig-like" evidence="6">
    <location>
        <begin position="5091"/>
        <end position="5205"/>
    </location>
</feature>
<evidence type="ECO:0000256" key="3">
    <source>
        <dbReference type="ARBA" id="ARBA00023319"/>
    </source>
</evidence>
<dbReference type="SMART" id="SM00409">
    <property type="entry name" value="IG"/>
    <property type="match status" value="22"/>
</dbReference>
<feature type="domain" description="Ig-like" evidence="6">
    <location>
        <begin position="3426"/>
        <end position="3561"/>
    </location>
</feature>
<dbReference type="InterPro" id="IPR000719">
    <property type="entry name" value="Prot_kinase_dom"/>
</dbReference>
<feature type="compositionally biased region" description="Basic residues" evidence="4">
    <location>
        <begin position="970"/>
        <end position="984"/>
    </location>
</feature>
<dbReference type="SMART" id="SM00408">
    <property type="entry name" value="IGc2"/>
    <property type="match status" value="15"/>
</dbReference>
<feature type="domain" description="Fibronectin type-III" evidence="7">
    <location>
        <begin position="2545"/>
        <end position="2660"/>
    </location>
</feature>
<feature type="domain" description="Ig-like" evidence="6">
    <location>
        <begin position="328"/>
        <end position="438"/>
    </location>
</feature>
<proteinExistence type="inferred from homology"/>
<dbReference type="CDD" id="cd00063">
    <property type="entry name" value="FN3"/>
    <property type="match status" value="19"/>
</dbReference>
<evidence type="ECO:0000256" key="2">
    <source>
        <dbReference type="ARBA" id="ARBA00022737"/>
    </source>
</evidence>
<evidence type="ECO:0000259" key="5">
    <source>
        <dbReference type="PROSITE" id="PS50011"/>
    </source>
</evidence>
<feature type="domain" description="Fibronectin type-III" evidence="7">
    <location>
        <begin position="3670"/>
        <end position="3775"/>
    </location>
</feature>
<feature type="compositionally biased region" description="Low complexity" evidence="4">
    <location>
        <begin position="6082"/>
        <end position="6091"/>
    </location>
</feature>
<feature type="domain" description="Fibronectin type-III" evidence="7">
    <location>
        <begin position="2173"/>
        <end position="2267"/>
    </location>
</feature>
<feature type="domain" description="Fibronectin type-III" evidence="7">
    <location>
        <begin position="2442"/>
        <end position="2539"/>
    </location>
</feature>
<feature type="compositionally biased region" description="Polar residues" evidence="4">
    <location>
        <begin position="1131"/>
        <end position="1148"/>
    </location>
</feature>
<dbReference type="InterPro" id="IPR050964">
    <property type="entry name" value="Striated_Muscle_Regulatory"/>
</dbReference>
<dbReference type="Pfam" id="PF13927">
    <property type="entry name" value="Ig_3"/>
    <property type="match status" value="1"/>
</dbReference>